<dbReference type="GO" id="GO:0046872">
    <property type="term" value="F:metal ion binding"/>
    <property type="evidence" value="ECO:0007669"/>
    <property type="project" value="UniProtKB-KW"/>
</dbReference>
<dbReference type="EMBL" id="SGXE01000002">
    <property type="protein sequence ID" value="RZS93556.1"/>
    <property type="molecule type" value="Genomic_DNA"/>
</dbReference>
<dbReference type="PANTHER" id="PTHR36113">
    <property type="entry name" value="LYASE, PUTATIVE-RELATED-RELATED"/>
    <property type="match status" value="1"/>
</dbReference>
<dbReference type="SUPFAM" id="SSF54593">
    <property type="entry name" value="Glyoxalase/Bleomycin resistance protein/Dihydroxybiphenyl dioxygenase"/>
    <property type="match status" value="2"/>
</dbReference>
<dbReference type="InterPro" id="IPR004360">
    <property type="entry name" value="Glyas_Fos-R_dOase_dom"/>
</dbReference>
<dbReference type="InterPro" id="IPR051332">
    <property type="entry name" value="Fosfomycin_Res_Enzymes"/>
</dbReference>
<organism evidence="4 5">
    <name type="scientific">Aquimarina brevivitae</name>
    <dbReference type="NCBI Taxonomy" id="323412"/>
    <lineage>
        <taxon>Bacteria</taxon>
        <taxon>Pseudomonadati</taxon>
        <taxon>Bacteroidota</taxon>
        <taxon>Flavobacteriia</taxon>
        <taxon>Flavobacteriales</taxon>
        <taxon>Flavobacteriaceae</taxon>
        <taxon>Aquimarina</taxon>
    </lineage>
</organism>
<dbReference type="PANTHER" id="PTHR36113:SF6">
    <property type="entry name" value="FOSFOMYCIN RESISTANCE PROTEIN FOSX"/>
    <property type="match status" value="1"/>
</dbReference>
<accession>A0A4Q7P156</accession>
<feature type="domain" description="VOC" evidence="3">
    <location>
        <begin position="224"/>
        <end position="344"/>
    </location>
</feature>
<keyword evidence="1" id="KW-0479">Metal-binding</keyword>
<feature type="chain" id="PRO_5020627733" evidence="2">
    <location>
        <begin position="27"/>
        <end position="346"/>
    </location>
</feature>
<keyword evidence="5" id="KW-1185">Reference proteome</keyword>
<dbReference type="GO" id="GO:0051213">
    <property type="term" value="F:dioxygenase activity"/>
    <property type="evidence" value="ECO:0007669"/>
    <property type="project" value="UniProtKB-KW"/>
</dbReference>
<sequence length="346" mass="38369">MKTQNLNRILKGVLLAYVALITGCTAENPDAEVLQKSIVECTSVMIADDEIQNFYDSGISVPRPEDTHLKALLHYNINVSDFEASKKFYKLLAFANFIDQNINVTDPEEAQGLGLPPYSLKATPMRAKDGFIIDLIKFNSPYDDEAPHKDYNSIGFSSLHLKSSNLKKDRAYLARNGVSSTVIVGTEEAPEKIQFADPDGTTILMSQVGPISHVYFFQRTKIDGVFSTNINVTNLNRSVDFYTEVGFQLIDRNDSYATIALSKGRHITLTESCSSNMAYEQVNHLGIARIALTTSNLEADMEILKAKGIEFYTPQPVQGTGLFSIIKFAAFEDPDGNVLELVKLPF</sequence>
<dbReference type="PROSITE" id="PS51819">
    <property type="entry name" value="VOC"/>
    <property type="match status" value="1"/>
</dbReference>
<dbReference type="InterPro" id="IPR029068">
    <property type="entry name" value="Glyas_Bleomycin-R_OHBP_Dase"/>
</dbReference>
<protein>
    <submittedName>
        <fullName evidence="4">Catechol 2,3-dioxygenase-like lactoylglutathione lyase family enzyme</fullName>
    </submittedName>
</protein>
<feature type="signal peptide" evidence="2">
    <location>
        <begin position="1"/>
        <end position="26"/>
    </location>
</feature>
<evidence type="ECO:0000313" key="5">
    <source>
        <dbReference type="Proteomes" id="UP000292262"/>
    </source>
</evidence>
<name>A0A4Q7P156_9FLAO</name>
<evidence type="ECO:0000256" key="1">
    <source>
        <dbReference type="ARBA" id="ARBA00022723"/>
    </source>
</evidence>
<dbReference type="AlphaFoldDB" id="A0A4Q7P156"/>
<dbReference type="Proteomes" id="UP000292262">
    <property type="component" value="Unassembled WGS sequence"/>
</dbReference>
<proteinExistence type="predicted"/>
<dbReference type="PROSITE" id="PS51257">
    <property type="entry name" value="PROKAR_LIPOPROTEIN"/>
    <property type="match status" value="1"/>
</dbReference>
<keyword evidence="4" id="KW-0560">Oxidoreductase</keyword>
<comment type="caution">
    <text evidence="4">The sequence shown here is derived from an EMBL/GenBank/DDBJ whole genome shotgun (WGS) entry which is preliminary data.</text>
</comment>
<dbReference type="Pfam" id="PF00903">
    <property type="entry name" value="Glyoxalase"/>
    <property type="match status" value="1"/>
</dbReference>
<keyword evidence="4" id="KW-0223">Dioxygenase</keyword>
<evidence type="ECO:0000256" key="2">
    <source>
        <dbReference type="SAM" id="SignalP"/>
    </source>
</evidence>
<dbReference type="CDD" id="cd06587">
    <property type="entry name" value="VOC"/>
    <property type="match status" value="1"/>
</dbReference>
<dbReference type="GO" id="GO:0016829">
    <property type="term" value="F:lyase activity"/>
    <property type="evidence" value="ECO:0007669"/>
    <property type="project" value="UniProtKB-KW"/>
</dbReference>
<keyword evidence="2" id="KW-0732">Signal</keyword>
<dbReference type="Gene3D" id="3.10.180.10">
    <property type="entry name" value="2,3-Dihydroxybiphenyl 1,2-Dioxygenase, domain 1"/>
    <property type="match status" value="2"/>
</dbReference>
<evidence type="ECO:0000259" key="3">
    <source>
        <dbReference type="PROSITE" id="PS51819"/>
    </source>
</evidence>
<gene>
    <name evidence="4" type="ORF">EV197_2136</name>
</gene>
<evidence type="ECO:0000313" key="4">
    <source>
        <dbReference type="EMBL" id="RZS93556.1"/>
    </source>
</evidence>
<dbReference type="InterPro" id="IPR037523">
    <property type="entry name" value="VOC_core"/>
</dbReference>
<reference evidence="4 5" key="1">
    <citation type="submission" date="2019-02" db="EMBL/GenBank/DDBJ databases">
        <title>Genomic Encyclopedia of Type Strains, Phase IV (KMG-IV): sequencing the most valuable type-strain genomes for metagenomic binning, comparative biology and taxonomic classification.</title>
        <authorList>
            <person name="Goeker M."/>
        </authorList>
    </citation>
    <scope>NUCLEOTIDE SEQUENCE [LARGE SCALE GENOMIC DNA]</scope>
    <source>
        <strain evidence="4 5">DSM 17196</strain>
    </source>
</reference>
<dbReference type="RefSeq" id="WP_130286682.1">
    <property type="nucleotide sequence ID" value="NZ_SGXE01000002.1"/>
</dbReference>
<keyword evidence="4" id="KW-0456">Lyase</keyword>
<dbReference type="OrthoDB" id="192739at2"/>